<comment type="caution">
    <text evidence="5">The sequence shown here is derived from an EMBL/GenBank/DDBJ whole genome shotgun (WGS) entry which is preliminary data.</text>
</comment>
<dbReference type="SUPFAM" id="SSF52540">
    <property type="entry name" value="P-loop containing nucleoside triphosphate hydrolases"/>
    <property type="match status" value="1"/>
</dbReference>
<gene>
    <name evidence="5" type="primary">btuD_262</name>
    <name evidence="5" type="ORF">SDC9_128892</name>
</gene>
<dbReference type="InterPro" id="IPR050095">
    <property type="entry name" value="ECF_ABC_transporter_ATP-bd"/>
</dbReference>
<organism evidence="5">
    <name type="scientific">bioreactor metagenome</name>
    <dbReference type="NCBI Taxonomy" id="1076179"/>
    <lineage>
        <taxon>unclassified sequences</taxon>
        <taxon>metagenomes</taxon>
        <taxon>ecological metagenomes</taxon>
    </lineage>
</organism>
<proteinExistence type="predicted"/>
<reference evidence="5" key="1">
    <citation type="submission" date="2019-08" db="EMBL/GenBank/DDBJ databases">
        <authorList>
            <person name="Kucharzyk K."/>
            <person name="Murdoch R.W."/>
            <person name="Higgins S."/>
            <person name="Loffler F."/>
        </authorList>
    </citation>
    <scope>NUCLEOTIDE SEQUENCE</scope>
</reference>
<dbReference type="Pfam" id="PF00005">
    <property type="entry name" value="ABC_tran"/>
    <property type="match status" value="1"/>
</dbReference>
<dbReference type="InterPro" id="IPR015856">
    <property type="entry name" value="ABC_transpr_CbiO/EcfA_su"/>
</dbReference>
<dbReference type="SMART" id="SM00382">
    <property type="entry name" value="AAA"/>
    <property type="match status" value="1"/>
</dbReference>
<dbReference type="Gene3D" id="3.40.50.300">
    <property type="entry name" value="P-loop containing nucleotide triphosphate hydrolases"/>
    <property type="match status" value="1"/>
</dbReference>
<accession>A0A645CYA0</accession>
<name>A0A645CYA0_9ZZZZ</name>
<evidence type="ECO:0000256" key="1">
    <source>
        <dbReference type="ARBA" id="ARBA00022448"/>
    </source>
</evidence>
<dbReference type="EMBL" id="VSSQ01031074">
    <property type="protein sequence ID" value="MPM81835.1"/>
    <property type="molecule type" value="Genomic_DNA"/>
</dbReference>
<evidence type="ECO:0000313" key="5">
    <source>
        <dbReference type="EMBL" id="MPM81835.1"/>
    </source>
</evidence>
<protein>
    <submittedName>
        <fullName evidence="5">Vitamin B12 import ATP-binding protein BtuD</fullName>
    </submittedName>
</protein>
<feature type="domain" description="ABC transporter" evidence="4">
    <location>
        <begin position="5"/>
        <end position="245"/>
    </location>
</feature>
<dbReference type="GO" id="GO:0042626">
    <property type="term" value="F:ATPase-coupled transmembrane transporter activity"/>
    <property type="evidence" value="ECO:0007669"/>
    <property type="project" value="TreeGrafter"/>
</dbReference>
<keyword evidence="2" id="KW-0547">Nucleotide-binding</keyword>
<evidence type="ECO:0000259" key="4">
    <source>
        <dbReference type="PROSITE" id="PS50893"/>
    </source>
</evidence>
<keyword evidence="1" id="KW-0813">Transport</keyword>
<dbReference type="GO" id="GO:0016887">
    <property type="term" value="F:ATP hydrolysis activity"/>
    <property type="evidence" value="ECO:0007669"/>
    <property type="project" value="InterPro"/>
</dbReference>
<dbReference type="PROSITE" id="PS50893">
    <property type="entry name" value="ABC_TRANSPORTER_2"/>
    <property type="match status" value="1"/>
</dbReference>
<evidence type="ECO:0000256" key="3">
    <source>
        <dbReference type="ARBA" id="ARBA00022840"/>
    </source>
</evidence>
<dbReference type="InterPro" id="IPR017871">
    <property type="entry name" value="ABC_transporter-like_CS"/>
</dbReference>
<dbReference type="PROSITE" id="PS00211">
    <property type="entry name" value="ABC_TRANSPORTER_1"/>
    <property type="match status" value="1"/>
</dbReference>
<dbReference type="GO" id="GO:0005524">
    <property type="term" value="F:ATP binding"/>
    <property type="evidence" value="ECO:0007669"/>
    <property type="project" value="UniProtKB-KW"/>
</dbReference>
<dbReference type="GO" id="GO:0043190">
    <property type="term" value="C:ATP-binding cassette (ABC) transporter complex"/>
    <property type="evidence" value="ECO:0007669"/>
    <property type="project" value="TreeGrafter"/>
</dbReference>
<evidence type="ECO:0000256" key="2">
    <source>
        <dbReference type="ARBA" id="ARBA00022741"/>
    </source>
</evidence>
<sequence>MTEVIAIKDLSWCYGDSEHRALDGVNLTLSSGEFVGIVGPNESGKTTLAAAMKGIIPQSFNGVYLGSVDLFGRPIVDYDAAECASLVGLVFSDPDAQFTTMSVEEEITFGLENIGLPIDVIGERLEWACELAGLQRLLTKSPFELSGGQKQRVAIAGVLAMRPKVIILDEPTSMLDPVSKAGVFALLAQVKKTLDLTVVVIEHNPEQLVEVCDRMILLQDGKIAVDAPLGTFFQQIPASARDSIRVPGTVTFFDLISSAPGRAPVRLDEVTAACNELLETA</sequence>
<dbReference type="InterPro" id="IPR003593">
    <property type="entry name" value="AAA+_ATPase"/>
</dbReference>
<dbReference type="AlphaFoldDB" id="A0A645CYA0"/>
<dbReference type="InterPro" id="IPR003439">
    <property type="entry name" value="ABC_transporter-like_ATP-bd"/>
</dbReference>
<dbReference type="PANTHER" id="PTHR43553">
    <property type="entry name" value="HEAVY METAL TRANSPORTER"/>
    <property type="match status" value="1"/>
</dbReference>
<dbReference type="CDD" id="cd03225">
    <property type="entry name" value="ABC_cobalt_CbiO_domain1"/>
    <property type="match status" value="1"/>
</dbReference>
<keyword evidence="3 5" id="KW-0067">ATP-binding</keyword>
<dbReference type="InterPro" id="IPR027417">
    <property type="entry name" value="P-loop_NTPase"/>
</dbReference>